<accession>A0A5N5HUV2</accession>
<organism evidence="1 2">
    <name type="scientific">Pyrus ussuriensis x Pyrus communis</name>
    <dbReference type="NCBI Taxonomy" id="2448454"/>
    <lineage>
        <taxon>Eukaryota</taxon>
        <taxon>Viridiplantae</taxon>
        <taxon>Streptophyta</taxon>
        <taxon>Embryophyta</taxon>
        <taxon>Tracheophyta</taxon>
        <taxon>Spermatophyta</taxon>
        <taxon>Magnoliopsida</taxon>
        <taxon>eudicotyledons</taxon>
        <taxon>Gunneridae</taxon>
        <taxon>Pentapetalae</taxon>
        <taxon>rosids</taxon>
        <taxon>fabids</taxon>
        <taxon>Rosales</taxon>
        <taxon>Rosaceae</taxon>
        <taxon>Amygdaloideae</taxon>
        <taxon>Maleae</taxon>
        <taxon>Pyrus</taxon>
    </lineage>
</organism>
<gene>
    <name evidence="1" type="ORF">D8674_008837</name>
</gene>
<sequence>MLMKMSDEEATGMYEELAENSQQFNTRGRQAKRGAYAINANDGIQAEMAAMKYCSTNQALSPQSSQKASTSDVCAICSKNDHATNLFNFVGQGGYSAKNNPYSNTYNPGWRDHPNFSYANQRNVLNPSQGNTQLQGTAPGFSELKRSSLEDSIAALAQSQLAFQQSTQTFQQQTQPAIQTTQASLQKLEIQLRNLTEYDFLSS</sequence>
<dbReference type="Proteomes" id="UP000327157">
    <property type="component" value="Chromosome 12"/>
</dbReference>
<protein>
    <submittedName>
        <fullName evidence="1">Uncharacterized protein</fullName>
    </submittedName>
</protein>
<reference evidence="2" key="2">
    <citation type="submission" date="2019-10" db="EMBL/GenBank/DDBJ databases">
        <title>A de novo genome assembly of a pear dwarfing rootstock.</title>
        <authorList>
            <person name="Wang F."/>
            <person name="Wang J."/>
            <person name="Li S."/>
            <person name="Zhang Y."/>
            <person name="Fang M."/>
            <person name="Ma L."/>
            <person name="Zhao Y."/>
            <person name="Jiang S."/>
        </authorList>
    </citation>
    <scope>NUCLEOTIDE SEQUENCE [LARGE SCALE GENOMIC DNA]</scope>
</reference>
<keyword evidence="2" id="KW-1185">Reference proteome</keyword>
<reference evidence="1 2" key="3">
    <citation type="submission" date="2019-11" db="EMBL/GenBank/DDBJ databases">
        <title>A de novo genome assembly of a pear dwarfing rootstock.</title>
        <authorList>
            <person name="Wang F."/>
            <person name="Wang J."/>
            <person name="Li S."/>
            <person name="Zhang Y."/>
            <person name="Fang M."/>
            <person name="Ma L."/>
            <person name="Zhao Y."/>
            <person name="Jiang S."/>
        </authorList>
    </citation>
    <scope>NUCLEOTIDE SEQUENCE [LARGE SCALE GENOMIC DNA]</scope>
    <source>
        <strain evidence="1">S2</strain>
        <tissue evidence="1">Leaf</tissue>
    </source>
</reference>
<name>A0A5N5HUV2_9ROSA</name>
<comment type="caution">
    <text evidence="1">The sequence shown here is derived from an EMBL/GenBank/DDBJ whole genome shotgun (WGS) entry which is preliminary data.</text>
</comment>
<dbReference type="AlphaFoldDB" id="A0A5N5HUV2"/>
<dbReference type="EMBL" id="SMOL01000143">
    <property type="protein sequence ID" value="KAB2631318.1"/>
    <property type="molecule type" value="Genomic_DNA"/>
</dbReference>
<evidence type="ECO:0000313" key="1">
    <source>
        <dbReference type="EMBL" id="KAB2631318.1"/>
    </source>
</evidence>
<proteinExistence type="predicted"/>
<evidence type="ECO:0000313" key="2">
    <source>
        <dbReference type="Proteomes" id="UP000327157"/>
    </source>
</evidence>
<dbReference type="OrthoDB" id="1305902at2759"/>
<reference evidence="1 2" key="1">
    <citation type="submission" date="2019-09" db="EMBL/GenBank/DDBJ databases">
        <authorList>
            <person name="Ou C."/>
        </authorList>
    </citation>
    <scope>NUCLEOTIDE SEQUENCE [LARGE SCALE GENOMIC DNA]</scope>
    <source>
        <strain evidence="1">S2</strain>
        <tissue evidence="1">Leaf</tissue>
    </source>
</reference>